<organism evidence="10 11">
    <name type="scientific">Idiomarina xiamenensis 10-D-4</name>
    <dbReference type="NCBI Taxonomy" id="740709"/>
    <lineage>
        <taxon>Bacteria</taxon>
        <taxon>Pseudomonadati</taxon>
        <taxon>Pseudomonadota</taxon>
        <taxon>Gammaproteobacteria</taxon>
        <taxon>Alteromonadales</taxon>
        <taxon>Idiomarinaceae</taxon>
        <taxon>Idiomarina</taxon>
    </lineage>
</organism>
<evidence type="ECO:0000256" key="4">
    <source>
        <dbReference type="ARBA" id="ARBA00001946"/>
    </source>
</evidence>
<comment type="cofactor">
    <cofactor evidence="4">
        <name>Mg(2+)</name>
        <dbReference type="ChEBI" id="CHEBI:18420"/>
    </cofactor>
</comment>
<dbReference type="SUPFAM" id="SSF53686">
    <property type="entry name" value="Tryptophan synthase beta subunit-like PLP-dependent enzymes"/>
    <property type="match status" value="1"/>
</dbReference>
<dbReference type="GO" id="GO:0030378">
    <property type="term" value="F:serine racemase activity"/>
    <property type="evidence" value="ECO:0007669"/>
    <property type="project" value="TreeGrafter"/>
</dbReference>
<dbReference type="Pfam" id="PF00291">
    <property type="entry name" value="PALP"/>
    <property type="match status" value="1"/>
</dbReference>
<dbReference type="AlphaFoldDB" id="K2JDI8"/>
<dbReference type="PANTHER" id="PTHR43050:SF1">
    <property type="entry name" value="SERINE RACEMASE"/>
    <property type="match status" value="1"/>
</dbReference>
<dbReference type="InterPro" id="IPR036052">
    <property type="entry name" value="TrpB-like_PALP_sf"/>
</dbReference>
<dbReference type="GO" id="GO:0005524">
    <property type="term" value="F:ATP binding"/>
    <property type="evidence" value="ECO:0007669"/>
    <property type="project" value="TreeGrafter"/>
</dbReference>
<dbReference type="Proteomes" id="UP000014115">
    <property type="component" value="Unassembled WGS sequence"/>
</dbReference>
<keyword evidence="7" id="KW-0663">Pyridoxal phosphate</keyword>
<dbReference type="InterPro" id="IPR001926">
    <property type="entry name" value="TrpB-like_PALP"/>
</dbReference>
<gene>
    <name evidence="10" type="ORF">A10D4_10276</name>
</gene>
<sequence>MDWQHQDIQQAAQRLAPYHVLTPCLRNDYLDALSGAQLWFKCENLQRTGAFKFRGACNALLQLSQQQRQQGVFTVSSGNHGAALACAGQLLAIPVQVAVPNNAPQVKKDNIARYCQHITEIAPGMAAREQFINARQQQPGTLIPPYNHAHIIQGQATAAWELCQQQPQLDTLLAPLGGGGLLSGTVRVARSLGIEQVIGAEPANADDAYQSLRSGQLQPARPPESVCDGLLTSLGEHTFTILQAGLDRVLLVDDEQVIDAMQLLWLHLKMVVEPSSAITLAAVLAYPEYFSGRQVGIILSGGNVDLKRLPWH</sequence>
<dbReference type="Gene3D" id="3.40.50.1100">
    <property type="match status" value="2"/>
</dbReference>
<dbReference type="PANTHER" id="PTHR43050">
    <property type="entry name" value="SERINE / THREONINE RACEMASE FAMILY MEMBER"/>
    <property type="match status" value="1"/>
</dbReference>
<feature type="domain" description="Tryptophan synthase beta chain-like PALP" evidence="9">
    <location>
        <begin position="21"/>
        <end position="301"/>
    </location>
</feature>
<name>K2JDI8_9GAMM</name>
<dbReference type="PATRIC" id="fig|740709.3.peg.2077"/>
<comment type="cofactor">
    <cofactor evidence="1">
        <name>Ca(2+)</name>
        <dbReference type="ChEBI" id="CHEBI:29108"/>
    </cofactor>
</comment>
<dbReference type="PROSITE" id="PS00165">
    <property type="entry name" value="DEHYDRATASE_SER_THR"/>
    <property type="match status" value="1"/>
</dbReference>
<reference evidence="10 11" key="1">
    <citation type="journal article" date="2012" name="J. Bacteriol.">
        <title>Genome Sequence of Idiomarina xiamenensis Type Strain 10-D-4.</title>
        <authorList>
            <person name="Lai Q."/>
            <person name="Wang L."/>
            <person name="Wang W."/>
            <person name="Shao Z."/>
        </authorList>
    </citation>
    <scope>NUCLEOTIDE SEQUENCE [LARGE SCALE GENOMIC DNA]</scope>
    <source>
        <strain evidence="10 11">10-D-4</strain>
    </source>
</reference>
<dbReference type="STRING" id="740709.A10D4_10276"/>
<dbReference type="EMBL" id="AMRG01000013">
    <property type="protein sequence ID" value="EKE81456.1"/>
    <property type="molecule type" value="Genomic_DNA"/>
</dbReference>
<dbReference type="InterPro" id="IPR000634">
    <property type="entry name" value="Ser/Thr_deHydtase_PyrdxlP-BS"/>
</dbReference>
<evidence type="ECO:0000256" key="7">
    <source>
        <dbReference type="ARBA" id="ARBA00022898"/>
    </source>
</evidence>
<comment type="cofactor">
    <cofactor evidence="3">
        <name>Mn(2+)</name>
        <dbReference type="ChEBI" id="CHEBI:29035"/>
    </cofactor>
</comment>
<dbReference type="CDD" id="cd01562">
    <property type="entry name" value="Thr-dehyd"/>
    <property type="match status" value="1"/>
</dbReference>
<accession>K2JDI8</accession>
<keyword evidence="11" id="KW-1185">Reference proteome</keyword>
<evidence type="ECO:0000259" key="9">
    <source>
        <dbReference type="Pfam" id="PF00291"/>
    </source>
</evidence>
<dbReference type="GO" id="GO:0018114">
    <property type="term" value="F:threonine racemase activity"/>
    <property type="evidence" value="ECO:0007669"/>
    <property type="project" value="TreeGrafter"/>
</dbReference>
<evidence type="ECO:0000256" key="3">
    <source>
        <dbReference type="ARBA" id="ARBA00001936"/>
    </source>
</evidence>
<evidence type="ECO:0000313" key="10">
    <source>
        <dbReference type="EMBL" id="EKE81456.1"/>
    </source>
</evidence>
<dbReference type="GO" id="GO:0070179">
    <property type="term" value="P:D-serine biosynthetic process"/>
    <property type="evidence" value="ECO:0007669"/>
    <property type="project" value="TreeGrafter"/>
</dbReference>
<dbReference type="GO" id="GO:0000287">
    <property type="term" value="F:magnesium ion binding"/>
    <property type="evidence" value="ECO:0007669"/>
    <property type="project" value="TreeGrafter"/>
</dbReference>
<keyword evidence="8" id="KW-0456">Lyase</keyword>
<dbReference type="eggNOG" id="COG1171">
    <property type="taxonomic scope" value="Bacteria"/>
</dbReference>
<keyword evidence="6" id="KW-0460">Magnesium</keyword>
<evidence type="ECO:0000256" key="6">
    <source>
        <dbReference type="ARBA" id="ARBA00022842"/>
    </source>
</evidence>
<dbReference type="RefSeq" id="WP_008489372.1">
    <property type="nucleotide sequence ID" value="NZ_AMRG01000013.1"/>
</dbReference>
<proteinExistence type="inferred from homology"/>
<evidence type="ECO:0000256" key="1">
    <source>
        <dbReference type="ARBA" id="ARBA00001913"/>
    </source>
</evidence>
<evidence type="ECO:0000256" key="2">
    <source>
        <dbReference type="ARBA" id="ARBA00001933"/>
    </source>
</evidence>
<dbReference type="FunFam" id="3.40.50.1100:FF:000005">
    <property type="entry name" value="Threonine dehydratase catabolic"/>
    <property type="match status" value="1"/>
</dbReference>
<evidence type="ECO:0000313" key="11">
    <source>
        <dbReference type="Proteomes" id="UP000014115"/>
    </source>
</evidence>
<evidence type="ECO:0000256" key="5">
    <source>
        <dbReference type="ARBA" id="ARBA00010869"/>
    </source>
</evidence>
<comment type="cofactor">
    <cofactor evidence="2">
        <name>pyridoxal 5'-phosphate</name>
        <dbReference type="ChEBI" id="CHEBI:597326"/>
    </cofactor>
</comment>
<protein>
    <submittedName>
        <fullName evidence="10">Threonine dehydratase</fullName>
    </submittedName>
</protein>
<comment type="similarity">
    <text evidence="5">Belongs to the serine/threonine dehydratase family.</text>
</comment>
<dbReference type="OrthoDB" id="9811476at2"/>
<comment type="caution">
    <text evidence="10">The sequence shown here is derived from an EMBL/GenBank/DDBJ whole genome shotgun (WGS) entry which is preliminary data.</text>
</comment>
<evidence type="ECO:0000256" key="8">
    <source>
        <dbReference type="ARBA" id="ARBA00023239"/>
    </source>
</evidence>
<dbReference type="GO" id="GO:0030170">
    <property type="term" value="F:pyridoxal phosphate binding"/>
    <property type="evidence" value="ECO:0007669"/>
    <property type="project" value="InterPro"/>
</dbReference>
<dbReference type="GO" id="GO:0003941">
    <property type="term" value="F:L-serine ammonia-lyase activity"/>
    <property type="evidence" value="ECO:0007669"/>
    <property type="project" value="TreeGrafter"/>
</dbReference>